<gene>
    <name evidence="5" type="ORF">SBAD_LOCUS5573</name>
</gene>
<dbReference type="InterPro" id="IPR036372">
    <property type="entry name" value="BEACH_dom_sf"/>
</dbReference>
<dbReference type="Proteomes" id="UP000270296">
    <property type="component" value="Unassembled WGS sequence"/>
</dbReference>
<dbReference type="InterPro" id="IPR000409">
    <property type="entry name" value="BEACH_dom"/>
</dbReference>
<keyword evidence="1" id="KW-0853">WD repeat</keyword>
<dbReference type="InterPro" id="IPR051944">
    <property type="entry name" value="BEACH_domain_protein"/>
</dbReference>
<dbReference type="InterPro" id="IPR036322">
    <property type="entry name" value="WD40_repeat_dom_sf"/>
</dbReference>
<organism evidence="7">
    <name type="scientific">Soboliphyme baturini</name>
    <dbReference type="NCBI Taxonomy" id="241478"/>
    <lineage>
        <taxon>Eukaryota</taxon>
        <taxon>Metazoa</taxon>
        <taxon>Ecdysozoa</taxon>
        <taxon>Nematoda</taxon>
        <taxon>Enoplea</taxon>
        <taxon>Dorylaimia</taxon>
        <taxon>Dioctophymatida</taxon>
        <taxon>Dioctophymatoidea</taxon>
        <taxon>Soboliphymatidae</taxon>
        <taxon>Soboliphyme</taxon>
    </lineage>
</organism>
<dbReference type="SUPFAM" id="SSF50729">
    <property type="entry name" value="PH domain-like"/>
    <property type="match status" value="1"/>
</dbReference>
<dbReference type="EMBL" id="UZAM01009085">
    <property type="protein sequence ID" value="VDP07627.1"/>
    <property type="molecule type" value="Genomic_DNA"/>
</dbReference>
<accession>A0A183IPM6</accession>
<evidence type="ECO:0000256" key="2">
    <source>
        <dbReference type="ARBA" id="ARBA00022737"/>
    </source>
</evidence>
<dbReference type="PROSITE" id="PS51783">
    <property type="entry name" value="PH_BEACH"/>
    <property type="match status" value="1"/>
</dbReference>
<dbReference type="SMART" id="SM01026">
    <property type="entry name" value="Beach"/>
    <property type="match status" value="1"/>
</dbReference>
<dbReference type="PANTHER" id="PTHR46108:SF4">
    <property type="entry name" value="BLUE CHEESE"/>
    <property type="match status" value="1"/>
</dbReference>
<dbReference type="SUPFAM" id="SSF81837">
    <property type="entry name" value="BEACH domain"/>
    <property type="match status" value="1"/>
</dbReference>
<feature type="domain" description="BEACH-type PH" evidence="4">
    <location>
        <begin position="1360"/>
        <end position="1487"/>
    </location>
</feature>
<protein>
    <submittedName>
        <fullName evidence="7">DUF4704 domain-containing protein</fullName>
    </submittedName>
</protein>
<keyword evidence="2" id="KW-0677">Repeat</keyword>
<dbReference type="PANTHER" id="PTHR46108">
    <property type="entry name" value="BLUE CHEESE"/>
    <property type="match status" value="1"/>
</dbReference>
<dbReference type="Gene3D" id="2.30.29.30">
    <property type="entry name" value="Pleckstrin-homology domain (PH domain)/Phosphotyrosine-binding domain (PTB)"/>
    <property type="match status" value="1"/>
</dbReference>
<dbReference type="CDD" id="cd01201">
    <property type="entry name" value="PH_BEACH"/>
    <property type="match status" value="1"/>
</dbReference>
<keyword evidence="6" id="KW-1185">Reference proteome</keyword>
<dbReference type="FunFam" id="1.10.1540.10:FF:000002">
    <property type="entry name" value="WD repeat and FYVE domain containing 3"/>
    <property type="match status" value="1"/>
</dbReference>
<sequence length="1961" mass="220239">MTPRDLRLSWMNVSPPFIEFDMSIEGFGCLLLPSLAPLGSPISYGSPSPQLAHAGSVESTSFSAAAGGLGNGERLFPPLTGLTFMCWLYVERFSSSTSDAHPLRLFCVTRSVLSELSCIQKSLDNLSFTELALLQIQLSPADRALLIGTYETDTPGADLDRDTGSPDAFVRVSVDELKREKQWTHLTFVFNRSVLKSSSPVAHLAINATVGTPPGPFRKQSTLRWRLGTTYLIEEGLPAYMVAEAYALGPHYTGSFQSPFLASSQTQQSLIPEEKISFGLHATAHSTMTLSRLRKVYNRVDSRAVAKMLGISNHENITPVRILHNSAAHLNGPARTLGAVVIGYLGMRTFCPKPVSKLLESVGGVACLIELVALADDTEALYASVKALFCAILAMILKKKSHFLNSHVLYLLFSLVGTLDATRETVTIPSVQAFEDMFCDVLVWSQISVDLQRMLYEHFYQLITDSSSQTENLNIIRQVGLLSRVLQVLVYDRRLLWVTKDVVFNLIAAILQPIADDLSLLRFGHFVVSTLCLKGMDNETCLPMDVRDIQVELFKQEFNADDVRQMTMYNVYVRNRCLNILLNMLLHTSGKLNMQLCENVARVLGFDWLFAFLSPGCHDGTVWTALQILLSLTKHPSLMQKFQDGTGNGHWLSEAEVVVENRAAVLLGFSVSARGGTVGSSCDLNPEICNIPGYVALQLLLPNHASLSGCFLALLSMLVGQPAKNCLPCVHEFDLDTIWSFIFAVSSSQSVTDVISKSVLSLPATGPLLAMVRRCISENNDTPWCQNYPTALLQFFTYFYHNVQEFSCYAQSEDFAVPLALTLFSDPDSTTSQTQKKNEDQPPHPAVKLVIDLLRNIIIDSFSCGVLSKGDSVIDLMINLTPDSCDDAEYQNFITSLFSSVVVHVVASDVLVNGSMSSMTSSSIARTSYGSLAANVFYFTSRLVDCVWNGMRGPYGSFLHNGNDVFDYILKLINQLKRRTGPGVPYDSLYSSLNRFVLFVLSRSCDNVQGKSSRSLLSTSSAHVFSRFYVLTALFSVQTSIRECLCKIIANRGVIFSPSNNDPEFFACLIHLLFLLAEAKHAAFMVAAEDVDNTTNSSNEKVRKQYVTNAAIIVSLSTKVWEETFLTKKQLVEEIFNSPLCPEICASRALASESASRIWQNFVSNEVRGCSGKDAQQIHSQLQSTLTVWMKVHISLIQELVELQYSQYQQWHEHTEKWCLDEWFTVEQELMRERGLWGPMHASVLDKYMLDSTEGPCRKRKKLVMNPTFYSNYPYRPNQEQKISKCKLASSRHSGPYYEKMKLRRGRFLDPRIIDLKLVYDEVLVGGYFVSRYGPLQDRASPEVFSTKGPDNQTLLRLLEEGEELNSMFRCARVNGLDTTEGLLLFGRDHYYVIDGFTLLKTREIRDLDFLPEELHCPIVPYIANGMTRTRGRKKLCSKFAYEDIRECQKRRYLLQPIAIEVFSADGRNYLLAFPKKMRNSVYSKFLSSAKRLADSANQSVSGQKSGVDVEHGAGFFSALMGESSVTQRWVRGDISNFQYLMYLNTLAGRSYNDLSQYPVFPWVLADYESEELDYTSPETFRDFSKPMGAQSPERLEQFMKRYLEWDDPTGETPPYMYGTHYSSAMIVLSYLVRLEPFTQQFLKLQGGHFDLADRMFHSIKDAWVSASRNNMADVKELIPEFFYLPYFLTNSNEFDLGVKQNGVQLGDVVLPPWAKGDPLEFIRVHRESLESDYVSAHLHEWIDLIFGYKQQGAAAVDARNLFHYLFYEGNVNFEAIDDPLTRNATIGFINNFGQIPTQLFKKPHPMKKASVVDPHSYALGVTVERLFYHCLDSLKPPTQPVKELKQAVGKIVVNDKGVVFAAEQNKDLIPPTFLRYFAWGFSDSSLRLGIYDTDKSLCIYESQFWGEIICASCPNARTVVTGSTNTVVSVWEIVTPSSRSSGVRLELRKSLYGHTEPISC</sequence>
<proteinExistence type="predicted"/>
<dbReference type="PROSITE" id="PS50197">
    <property type="entry name" value="BEACH"/>
    <property type="match status" value="1"/>
</dbReference>
<dbReference type="Pfam" id="PF02138">
    <property type="entry name" value="Beach"/>
    <property type="match status" value="1"/>
</dbReference>
<reference evidence="5 6" key="2">
    <citation type="submission" date="2018-11" db="EMBL/GenBank/DDBJ databases">
        <authorList>
            <consortium name="Pathogen Informatics"/>
        </authorList>
    </citation>
    <scope>NUCLEOTIDE SEQUENCE [LARGE SCALE GENOMIC DNA]</scope>
</reference>
<dbReference type="Pfam" id="PF14844">
    <property type="entry name" value="PH_BEACH"/>
    <property type="match status" value="1"/>
</dbReference>
<evidence type="ECO:0000259" key="3">
    <source>
        <dbReference type="PROSITE" id="PS50197"/>
    </source>
</evidence>
<evidence type="ECO:0000313" key="6">
    <source>
        <dbReference type="Proteomes" id="UP000270296"/>
    </source>
</evidence>
<dbReference type="WBParaSite" id="SBAD_0000579501-mRNA-1">
    <property type="protein sequence ID" value="SBAD_0000579501-mRNA-1"/>
    <property type="gene ID" value="SBAD_0000579501"/>
</dbReference>
<evidence type="ECO:0000259" key="4">
    <source>
        <dbReference type="PROSITE" id="PS51783"/>
    </source>
</evidence>
<name>A0A183IPM6_9BILA</name>
<dbReference type="InterPro" id="IPR023362">
    <property type="entry name" value="PH-BEACH_dom"/>
</dbReference>
<dbReference type="CDD" id="cd06071">
    <property type="entry name" value="Beach"/>
    <property type="match status" value="1"/>
</dbReference>
<evidence type="ECO:0000313" key="7">
    <source>
        <dbReference type="WBParaSite" id="SBAD_0000579501-mRNA-1"/>
    </source>
</evidence>
<dbReference type="SUPFAM" id="SSF50978">
    <property type="entry name" value="WD40 repeat-like"/>
    <property type="match status" value="1"/>
</dbReference>
<dbReference type="Gene3D" id="1.10.1540.10">
    <property type="entry name" value="BEACH domain"/>
    <property type="match status" value="1"/>
</dbReference>
<feature type="domain" description="BEACH" evidence="3">
    <location>
        <begin position="1515"/>
        <end position="1808"/>
    </location>
</feature>
<dbReference type="OrthoDB" id="10018316at2759"/>
<evidence type="ECO:0000256" key="1">
    <source>
        <dbReference type="ARBA" id="ARBA00022574"/>
    </source>
</evidence>
<reference evidence="7" key="1">
    <citation type="submission" date="2016-06" db="UniProtKB">
        <authorList>
            <consortium name="WormBaseParasite"/>
        </authorList>
    </citation>
    <scope>IDENTIFICATION</scope>
</reference>
<dbReference type="InterPro" id="IPR011993">
    <property type="entry name" value="PH-like_dom_sf"/>
</dbReference>
<evidence type="ECO:0000313" key="5">
    <source>
        <dbReference type="EMBL" id="VDP07627.1"/>
    </source>
</evidence>